<dbReference type="Proteomes" id="UP000186228">
    <property type="component" value="Unassembled WGS sequence"/>
</dbReference>
<keyword evidence="3" id="KW-1185">Reference proteome</keyword>
<dbReference type="Gene3D" id="3.30.1360.120">
    <property type="entry name" value="Probable tRNA modification gtpase trme, domain 1"/>
    <property type="match status" value="1"/>
</dbReference>
<dbReference type="InterPro" id="IPR027266">
    <property type="entry name" value="TrmE/GcvT-like"/>
</dbReference>
<dbReference type="STRING" id="52131.GA0061100_101832"/>
<feature type="domain" description="GCVT N-terminal" evidence="1">
    <location>
        <begin position="56"/>
        <end position="179"/>
    </location>
</feature>
<evidence type="ECO:0000259" key="1">
    <source>
        <dbReference type="Pfam" id="PF01571"/>
    </source>
</evidence>
<evidence type="ECO:0000313" key="3">
    <source>
        <dbReference type="Proteomes" id="UP000186228"/>
    </source>
</evidence>
<dbReference type="RefSeq" id="WP_075851397.1">
    <property type="nucleotide sequence ID" value="NZ_FMAC01000001.1"/>
</dbReference>
<dbReference type="Pfam" id="PF01571">
    <property type="entry name" value="GCV_T"/>
    <property type="match status" value="1"/>
</dbReference>
<gene>
    <name evidence="2" type="ORF">GA0061100_101832</name>
</gene>
<proteinExistence type="predicted"/>
<dbReference type="AlphaFoldDB" id="A0A1C3U6H7"/>
<accession>A0A1C3U6H7</accession>
<reference evidence="3" key="1">
    <citation type="submission" date="2016-08" db="EMBL/GenBank/DDBJ databases">
        <authorList>
            <person name="Varghese N."/>
            <person name="Submissions Spin"/>
        </authorList>
    </citation>
    <scope>NUCLEOTIDE SEQUENCE [LARGE SCALE GENOMIC DNA]</scope>
    <source>
        <strain evidence="3">CCBAU 57015</strain>
    </source>
</reference>
<sequence>MSVAFQNRHVLEDHISGFEAAANPNHLAVVRRPAIFSVLGRAGDQDDVLASLKALKDVSVRDAGPREWFVVSETLGADSVARDLFTLDPARASFFEQSDGRVLLRISGPNVRRILAKCVAVDLHPQVFAEGQSANMLCCHVGTNLARTGPDRFEIIVPRSYAGSVFEEIMEMGREFALTAGFAD</sequence>
<dbReference type="SUPFAM" id="SSF103025">
    <property type="entry name" value="Folate-binding domain"/>
    <property type="match status" value="1"/>
</dbReference>
<dbReference type="OrthoDB" id="8098081at2"/>
<evidence type="ECO:0000313" key="2">
    <source>
        <dbReference type="EMBL" id="SCB11082.1"/>
    </source>
</evidence>
<dbReference type="EMBL" id="FMAC01000001">
    <property type="protein sequence ID" value="SCB11082.1"/>
    <property type="molecule type" value="Genomic_DNA"/>
</dbReference>
<name>A0A1C3U6H7_9HYPH</name>
<protein>
    <submittedName>
        <fullName evidence="2">Sarcosine oxidase subunit gamma</fullName>
    </submittedName>
</protein>
<dbReference type="InterPro" id="IPR006222">
    <property type="entry name" value="GCVT_N"/>
</dbReference>
<organism evidence="2 3">
    <name type="scientific">Rhizobium hainanense</name>
    <dbReference type="NCBI Taxonomy" id="52131"/>
    <lineage>
        <taxon>Bacteria</taxon>
        <taxon>Pseudomonadati</taxon>
        <taxon>Pseudomonadota</taxon>
        <taxon>Alphaproteobacteria</taxon>
        <taxon>Hyphomicrobiales</taxon>
        <taxon>Rhizobiaceae</taxon>
        <taxon>Rhizobium/Agrobacterium group</taxon>
        <taxon>Rhizobium</taxon>
    </lineage>
</organism>